<protein>
    <submittedName>
        <fullName evidence="1">Uncharacterized protein</fullName>
    </submittedName>
</protein>
<organism evidence="1 2">
    <name type="scientific">Pseudomonas salomonii</name>
    <dbReference type="NCBI Taxonomy" id="191391"/>
    <lineage>
        <taxon>Bacteria</taxon>
        <taxon>Pseudomonadati</taxon>
        <taxon>Pseudomonadota</taxon>
        <taxon>Gammaproteobacteria</taxon>
        <taxon>Pseudomonadales</taxon>
        <taxon>Pseudomonadaceae</taxon>
        <taxon>Pseudomonas</taxon>
    </lineage>
</organism>
<evidence type="ECO:0000313" key="1">
    <source>
        <dbReference type="EMBL" id="MCF5544724.1"/>
    </source>
</evidence>
<accession>A0ABS9GJZ9</accession>
<name>A0ABS9GJZ9_9PSED</name>
<keyword evidence="2" id="KW-1185">Reference proteome</keyword>
<dbReference type="EMBL" id="WKAT01000013">
    <property type="protein sequence ID" value="MCF5544724.1"/>
    <property type="molecule type" value="Genomic_DNA"/>
</dbReference>
<proteinExistence type="predicted"/>
<gene>
    <name evidence="1" type="ORF">GIV68_08240</name>
</gene>
<comment type="caution">
    <text evidence="1">The sequence shown here is derived from an EMBL/GenBank/DDBJ whole genome shotgun (WGS) entry which is preliminary data.</text>
</comment>
<evidence type="ECO:0000313" key="2">
    <source>
        <dbReference type="Proteomes" id="UP000814158"/>
    </source>
</evidence>
<dbReference type="RefSeq" id="WP_236370316.1">
    <property type="nucleotide sequence ID" value="NZ_WKAT01000013.1"/>
</dbReference>
<sequence length="144" mass="15869">MTIEKPVGTAEKDDATIQIIRDGKVRVVKPLEVNASLRHFSVITDGAGALVAEYGNTLFPDNSPYEFSFPRDPEDPSHRGNIDYRDEEGVYFIAPLSGKFVVTSEDAGAPNTYKNTITYTNLQFAVDEKEVTINGTGEATFIFD</sequence>
<dbReference type="Proteomes" id="UP000814158">
    <property type="component" value="Unassembled WGS sequence"/>
</dbReference>
<reference evidence="1 2" key="1">
    <citation type="submission" date="2019-11" db="EMBL/GenBank/DDBJ databases">
        <title>Epiphytic Pseudomonas syringae from cherry orchards.</title>
        <authorList>
            <person name="Hulin M.T."/>
        </authorList>
    </citation>
    <scope>NUCLEOTIDE SEQUENCE [LARGE SCALE GENOMIC DNA]</scope>
    <source>
        <strain evidence="1 2">PA-3-2A</strain>
    </source>
</reference>